<comment type="cofactor">
    <cofactor evidence="2">
        <name>Zn(2+)</name>
        <dbReference type="ChEBI" id="CHEBI:29105"/>
    </cofactor>
</comment>
<dbReference type="FunFam" id="3.40.630.10:FF:000072">
    <property type="entry name" value="Aminoacyl-histidine dipeptidase"/>
    <property type="match status" value="1"/>
</dbReference>
<evidence type="ECO:0000313" key="20">
    <source>
        <dbReference type="Proteomes" id="UP000003755"/>
    </source>
</evidence>
<comment type="cofactor">
    <cofactor evidence="1">
        <name>Co(2+)</name>
        <dbReference type="ChEBI" id="CHEBI:48828"/>
    </cofactor>
</comment>
<dbReference type="Proteomes" id="UP000003755">
    <property type="component" value="Unassembled WGS sequence"/>
</dbReference>
<evidence type="ECO:0000256" key="3">
    <source>
        <dbReference type="ARBA" id="ARBA00022670"/>
    </source>
</evidence>
<evidence type="ECO:0000256" key="9">
    <source>
        <dbReference type="ARBA" id="ARBA00036421"/>
    </source>
</evidence>
<evidence type="ECO:0000256" key="10">
    <source>
        <dbReference type="ARBA" id="ARBA00038976"/>
    </source>
</evidence>
<dbReference type="GO" id="GO:0070573">
    <property type="term" value="F:metallodipeptidase activity"/>
    <property type="evidence" value="ECO:0007669"/>
    <property type="project" value="TreeGrafter"/>
</dbReference>
<evidence type="ECO:0000256" key="8">
    <source>
        <dbReference type="ARBA" id="ARBA00023285"/>
    </source>
</evidence>
<proteinExistence type="inferred from homology"/>
<keyword evidence="8" id="KW-0170">Cobalt</keyword>
<comment type="catalytic activity">
    <reaction evidence="9">
        <text>Hydrolysis of dipeptides, preferentially hydrophobic dipeptides including prolyl amino acids.</text>
        <dbReference type="EC" id="3.4.13.18"/>
    </reaction>
</comment>
<evidence type="ECO:0000256" key="15">
    <source>
        <dbReference type="ARBA" id="ARBA00076004"/>
    </source>
</evidence>
<dbReference type="PANTHER" id="PTHR43501">
    <property type="entry name" value="CYTOSOL NON-SPECIFIC DIPEPTIDASE"/>
    <property type="match status" value="1"/>
</dbReference>
<gene>
    <name evidence="19" type="primary">pepD</name>
    <name evidence="19" type="ORF">BLAHAN_04848</name>
</gene>
<evidence type="ECO:0000256" key="14">
    <source>
        <dbReference type="ARBA" id="ARBA00075285"/>
    </source>
</evidence>
<reference evidence="19" key="1">
    <citation type="submission" date="2009-09" db="EMBL/GenBank/DDBJ databases">
        <authorList>
            <person name="Weinstock G."/>
            <person name="Sodergren E."/>
            <person name="Clifton S."/>
            <person name="Fulton L."/>
            <person name="Fulton B."/>
            <person name="Courtney L."/>
            <person name="Fronick C."/>
            <person name="Harrison M."/>
            <person name="Strong C."/>
            <person name="Farmer C."/>
            <person name="Delahaunty K."/>
            <person name="Markovic C."/>
            <person name="Hall O."/>
            <person name="Minx P."/>
            <person name="Tomlinson C."/>
            <person name="Mitreva M."/>
            <person name="Nelson J."/>
            <person name="Hou S."/>
            <person name="Wollam A."/>
            <person name="Pepin K.H."/>
            <person name="Johnson M."/>
            <person name="Bhonagiri V."/>
            <person name="Nash W.E."/>
            <person name="Warren W."/>
            <person name="Chinwalla A."/>
            <person name="Mardis E.R."/>
            <person name="Wilson R.K."/>
        </authorList>
    </citation>
    <scope>NUCLEOTIDE SEQUENCE [LARGE SCALE GENOMIC DNA]</scope>
    <source>
        <strain evidence="19">DSM 20583</strain>
    </source>
</reference>
<keyword evidence="5" id="KW-0378">Hydrolase</keyword>
<evidence type="ECO:0000256" key="7">
    <source>
        <dbReference type="ARBA" id="ARBA00023049"/>
    </source>
</evidence>
<dbReference type="PIRSF" id="PIRSF016599">
    <property type="entry name" value="Xaa-His_dipept"/>
    <property type="match status" value="1"/>
</dbReference>
<dbReference type="GO" id="GO:0046872">
    <property type="term" value="F:metal ion binding"/>
    <property type="evidence" value="ECO:0007669"/>
    <property type="project" value="UniProtKB-KW"/>
</dbReference>
<evidence type="ECO:0000256" key="2">
    <source>
        <dbReference type="ARBA" id="ARBA00001947"/>
    </source>
</evidence>
<dbReference type="EMBL" id="ABYU02000011">
    <property type="protein sequence ID" value="EEX22623.1"/>
    <property type="molecule type" value="Genomic_DNA"/>
</dbReference>
<dbReference type="Pfam" id="PF07687">
    <property type="entry name" value="M20_dimer"/>
    <property type="match status" value="1"/>
</dbReference>
<dbReference type="CDD" id="cd03890">
    <property type="entry name" value="M20_pepD"/>
    <property type="match status" value="1"/>
</dbReference>
<accession>C9L641</accession>
<dbReference type="PRINTS" id="PR00934">
    <property type="entry name" value="XHISDIPTASE"/>
</dbReference>
<sequence length="494" mass="54507">MKKEKKQEETKMAVLEHLQPERVFYYFEEISKIPRGSGNTKEISDYLVSFANSHNLRCIQDDDNNVIIFKEASEGYENAPVVMLQGHMDMVCEKTADSTHDFTKDPLQLRIEGDFVSATNTTLGGDNGIAVAYGLAIMEDTTLSHPALELVITVDEEIGLLGAASVDTTPLKAKYLINLDSEEEGYICAGCAGGMTAVSEIPVRYQEYTDYKWRVKVSGLLGGHSGAEIDKNRANATLLLARFLHEGKELAEYSVSELFGGQKDNAIPREAEALVLASKEDGEKLSAYAAAYTEALRKEYTGSDEEITVTVEEEGQGTEPVLHPVSQEKALFFLLNYPNGIQKMCGFIDGLVETSCNVGITKLTPAVLSCSASVRSSVGTAKKALADKIGYLTEFLGGTFTIEGEYPAWEFKQDSKLRQVLVDVYEEMYQKEPVVNVIHAGLECGLFYEKIAGLDCVSIGPDMQDIHTSEEKLSISSVERVWNYLLEVLKRIKE</sequence>
<comment type="similarity">
    <text evidence="12">Belongs to the peptidase M20C family.</text>
</comment>
<evidence type="ECO:0000256" key="1">
    <source>
        <dbReference type="ARBA" id="ARBA00001941"/>
    </source>
</evidence>
<dbReference type="InterPro" id="IPR011650">
    <property type="entry name" value="Peptidase_M20_dimer"/>
</dbReference>
<keyword evidence="3" id="KW-0645">Protease</keyword>
<dbReference type="Gene3D" id="3.40.630.10">
    <property type="entry name" value="Zn peptidases"/>
    <property type="match status" value="2"/>
</dbReference>
<dbReference type="EC" id="3.4.13.18" evidence="10"/>
<evidence type="ECO:0000259" key="18">
    <source>
        <dbReference type="Pfam" id="PF07687"/>
    </source>
</evidence>
<evidence type="ECO:0000256" key="17">
    <source>
        <dbReference type="ARBA" id="ARBA00078074"/>
    </source>
</evidence>
<evidence type="ECO:0000256" key="13">
    <source>
        <dbReference type="ARBA" id="ARBA00071271"/>
    </source>
</evidence>
<dbReference type="STRING" id="537007.BLAHAN_04848"/>
<keyword evidence="6" id="KW-0862">Zinc</keyword>
<dbReference type="eggNOG" id="COG2195">
    <property type="taxonomic scope" value="Bacteria"/>
</dbReference>
<evidence type="ECO:0000256" key="16">
    <source>
        <dbReference type="ARBA" id="ARBA00077688"/>
    </source>
</evidence>
<dbReference type="FunFam" id="3.40.630.10:FF:000015">
    <property type="entry name" value="Aminoacyl-histidine dipeptidase PepD"/>
    <property type="match status" value="1"/>
</dbReference>
<comment type="caution">
    <text evidence="19">The sequence shown here is derived from an EMBL/GenBank/DDBJ whole genome shotgun (WGS) entry which is preliminary data.</text>
</comment>
<name>C9L641_BLAHA</name>
<evidence type="ECO:0000256" key="6">
    <source>
        <dbReference type="ARBA" id="ARBA00022833"/>
    </source>
</evidence>
<evidence type="ECO:0000256" key="12">
    <source>
        <dbReference type="ARBA" id="ARBA00061423"/>
    </source>
</evidence>
<evidence type="ECO:0000313" key="19">
    <source>
        <dbReference type="EMBL" id="EEX22623.1"/>
    </source>
</evidence>
<keyword evidence="7" id="KW-0482">Metalloprotease</keyword>
<dbReference type="InterPro" id="IPR001160">
    <property type="entry name" value="Peptidase_M20C"/>
</dbReference>
<dbReference type="SUPFAM" id="SSF53187">
    <property type="entry name" value="Zn-dependent exopeptidases"/>
    <property type="match status" value="1"/>
</dbReference>
<evidence type="ECO:0000256" key="5">
    <source>
        <dbReference type="ARBA" id="ARBA00022801"/>
    </source>
</evidence>
<dbReference type="NCBIfam" id="TIGR01893">
    <property type="entry name" value="aa-his-dipept"/>
    <property type="match status" value="1"/>
</dbReference>
<evidence type="ECO:0000256" key="11">
    <source>
        <dbReference type="ARBA" id="ARBA00044252"/>
    </source>
</evidence>
<keyword evidence="20" id="KW-1185">Reference proteome</keyword>
<dbReference type="GO" id="GO:0006508">
    <property type="term" value="P:proteolysis"/>
    <property type="evidence" value="ECO:0007669"/>
    <property type="project" value="UniProtKB-KW"/>
</dbReference>
<dbReference type="GO" id="GO:0005829">
    <property type="term" value="C:cytosol"/>
    <property type="evidence" value="ECO:0007669"/>
    <property type="project" value="TreeGrafter"/>
</dbReference>
<feature type="domain" description="Peptidase M20 dimerisation" evidence="18">
    <location>
        <begin position="218"/>
        <end position="300"/>
    </location>
</feature>
<dbReference type="PANTHER" id="PTHR43501:SF1">
    <property type="entry name" value="CYTOSOL NON-SPECIFIC DIPEPTIDASE"/>
    <property type="match status" value="1"/>
</dbReference>
<protein>
    <recommendedName>
        <fullName evidence="13">Cytosol non-specific dipeptidase</fullName>
        <ecNumber evidence="10">3.4.13.18</ecNumber>
    </recommendedName>
    <alternativeName>
        <fullName evidence="16">Aminoacyl-histidine dipeptidase</fullName>
    </alternativeName>
    <alternativeName>
        <fullName evidence="15">Beta-alanyl-histidine dipeptidase</fullName>
    </alternativeName>
    <alternativeName>
        <fullName evidence="14">Carnosinase</fullName>
    </alternativeName>
    <alternativeName>
        <fullName evidence="11">Peptidase D</fullName>
    </alternativeName>
    <alternativeName>
        <fullName evidence="17">Xaa-His dipeptidase</fullName>
    </alternativeName>
</protein>
<dbReference type="HOGENOM" id="CLU_028526_0_0_9"/>
<keyword evidence="4" id="KW-0479">Metal-binding</keyword>
<dbReference type="AlphaFoldDB" id="C9L641"/>
<organism evidence="19 20">
    <name type="scientific">Blautia hansenii DSM 20583</name>
    <dbReference type="NCBI Taxonomy" id="537007"/>
    <lineage>
        <taxon>Bacteria</taxon>
        <taxon>Bacillati</taxon>
        <taxon>Bacillota</taxon>
        <taxon>Clostridia</taxon>
        <taxon>Lachnospirales</taxon>
        <taxon>Lachnospiraceae</taxon>
        <taxon>Blautia</taxon>
    </lineage>
</organism>
<evidence type="ECO:0000256" key="4">
    <source>
        <dbReference type="ARBA" id="ARBA00022723"/>
    </source>
</evidence>